<sequence>MTRLQLHRLFLGLVVLFIVAAVVFYVLSIALASHGGDTARLWDSYAIFAFMGAVLFGIIDFFVRPVMRATKDGTRDVEHPLNG</sequence>
<evidence type="ECO:0000313" key="3">
    <source>
        <dbReference type="Proteomes" id="UP001501295"/>
    </source>
</evidence>
<feature type="transmembrane region" description="Helical" evidence="1">
    <location>
        <begin position="44"/>
        <end position="63"/>
    </location>
</feature>
<reference evidence="3" key="1">
    <citation type="journal article" date="2019" name="Int. J. Syst. Evol. Microbiol.">
        <title>The Global Catalogue of Microorganisms (GCM) 10K type strain sequencing project: providing services to taxonomists for standard genome sequencing and annotation.</title>
        <authorList>
            <consortium name="The Broad Institute Genomics Platform"/>
            <consortium name="The Broad Institute Genome Sequencing Center for Infectious Disease"/>
            <person name="Wu L."/>
            <person name="Ma J."/>
        </authorList>
    </citation>
    <scope>NUCLEOTIDE SEQUENCE [LARGE SCALE GENOMIC DNA]</scope>
    <source>
        <strain evidence="3">JCM 18956</strain>
    </source>
</reference>
<organism evidence="2 3">
    <name type="scientific">Frondihabitans cladoniiphilus</name>
    <dbReference type="NCBI Taxonomy" id="715785"/>
    <lineage>
        <taxon>Bacteria</taxon>
        <taxon>Bacillati</taxon>
        <taxon>Actinomycetota</taxon>
        <taxon>Actinomycetes</taxon>
        <taxon>Micrococcales</taxon>
        <taxon>Microbacteriaceae</taxon>
        <taxon>Frondihabitans</taxon>
    </lineage>
</organism>
<protein>
    <submittedName>
        <fullName evidence="2">Uncharacterized protein</fullName>
    </submittedName>
</protein>
<keyword evidence="3" id="KW-1185">Reference proteome</keyword>
<evidence type="ECO:0000313" key="2">
    <source>
        <dbReference type="EMBL" id="GAA4669478.1"/>
    </source>
</evidence>
<dbReference type="EMBL" id="BAABLM010000002">
    <property type="protein sequence ID" value="GAA4669478.1"/>
    <property type="molecule type" value="Genomic_DNA"/>
</dbReference>
<gene>
    <name evidence="2" type="ORF">GCM10025780_10860</name>
</gene>
<dbReference type="Proteomes" id="UP001501295">
    <property type="component" value="Unassembled WGS sequence"/>
</dbReference>
<accession>A0ABP8VR66</accession>
<comment type="caution">
    <text evidence="2">The sequence shown here is derived from an EMBL/GenBank/DDBJ whole genome shotgun (WGS) entry which is preliminary data.</text>
</comment>
<dbReference type="RefSeq" id="WP_345374132.1">
    <property type="nucleotide sequence ID" value="NZ_BAABLM010000002.1"/>
</dbReference>
<keyword evidence="1" id="KW-0812">Transmembrane</keyword>
<proteinExistence type="predicted"/>
<keyword evidence="1" id="KW-1133">Transmembrane helix</keyword>
<keyword evidence="1" id="KW-0472">Membrane</keyword>
<feature type="transmembrane region" description="Helical" evidence="1">
    <location>
        <begin position="9"/>
        <end position="32"/>
    </location>
</feature>
<evidence type="ECO:0000256" key="1">
    <source>
        <dbReference type="SAM" id="Phobius"/>
    </source>
</evidence>
<name>A0ABP8VR66_9MICO</name>